<feature type="region of interest" description="Disordered" evidence="1">
    <location>
        <begin position="1017"/>
        <end position="1098"/>
    </location>
</feature>
<feature type="compositionally biased region" description="Basic and acidic residues" evidence="1">
    <location>
        <begin position="974"/>
        <end position="983"/>
    </location>
</feature>
<evidence type="ECO:0000259" key="2">
    <source>
        <dbReference type="Pfam" id="PF15255"/>
    </source>
</evidence>
<feature type="compositionally biased region" description="Acidic residues" evidence="1">
    <location>
        <begin position="1032"/>
        <end position="1041"/>
    </location>
</feature>
<feature type="region of interest" description="Disordered" evidence="1">
    <location>
        <begin position="761"/>
        <end position="801"/>
    </location>
</feature>
<dbReference type="OrthoDB" id="751084at2759"/>
<reference evidence="4" key="1">
    <citation type="submission" date="2025-08" db="UniProtKB">
        <authorList>
            <consortium name="RefSeq"/>
        </authorList>
    </citation>
    <scope>IDENTIFICATION</scope>
    <source>
        <tissue evidence="4">Entire body</tissue>
    </source>
</reference>
<dbReference type="Pfam" id="PF15255">
    <property type="entry name" value="CAP-ZIP_m"/>
    <property type="match status" value="1"/>
</dbReference>
<dbReference type="FunCoup" id="A0A1W4WCE5">
    <property type="interactions" value="922"/>
</dbReference>
<feature type="region of interest" description="Disordered" evidence="1">
    <location>
        <begin position="423"/>
        <end position="474"/>
    </location>
</feature>
<feature type="region of interest" description="Disordered" evidence="1">
    <location>
        <begin position="845"/>
        <end position="988"/>
    </location>
</feature>
<dbReference type="AlphaFoldDB" id="A0A1W4WCE5"/>
<dbReference type="GeneID" id="108734542"/>
<feature type="domain" description="FAM21/CAPZIP" evidence="2">
    <location>
        <begin position="799"/>
        <end position="923"/>
    </location>
</feature>
<proteinExistence type="predicted"/>
<dbReference type="CTD" id="37331"/>
<name>A0A1W4WCE5_AGRPL</name>
<feature type="compositionally biased region" description="Polar residues" evidence="1">
    <location>
        <begin position="903"/>
        <end position="913"/>
    </location>
</feature>
<feature type="compositionally biased region" description="Polar residues" evidence="1">
    <location>
        <begin position="681"/>
        <end position="690"/>
    </location>
</feature>
<feature type="region of interest" description="Disordered" evidence="1">
    <location>
        <begin position="533"/>
        <end position="555"/>
    </location>
</feature>
<feature type="compositionally biased region" description="Basic and acidic residues" evidence="1">
    <location>
        <begin position="1078"/>
        <end position="1088"/>
    </location>
</feature>
<feature type="compositionally biased region" description="Basic and acidic residues" evidence="1">
    <location>
        <begin position="1018"/>
        <end position="1031"/>
    </location>
</feature>
<organism evidence="3 4">
    <name type="scientific">Agrilus planipennis</name>
    <name type="common">Emerald ash borer</name>
    <name type="synonym">Agrilus marcopoli</name>
    <dbReference type="NCBI Taxonomy" id="224129"/>
    <lineage>
        <taxon>Eukaryota</taxon>
        <taxon>Metazoa</taxon>
        <taxon>Ecdysozoa</taxon>
        <taxon>Arthropoda</taxon>
        <taxon>Hexapoda</taxon>
        <taxon>Insecta</taxon>
        <taxon>Pterygota</taxon>
        <taxon>Neoptera</taxon>
        <taxon>Endopterygota</taxon>
        <taxon>Coleoptera</taxon>
        <taxon>Polyphaga</taxon>
        <taxon>Elateriformia</taxon>
        <taxon>Buprestoidea</taxon>
        <taxon>Buprestidae</taxon>
        <taxon>Agrilinae</taxon>
        <taxon>Agrilus</taxon>
    </lineage>
</organism>
<evidence type="ECO:0000256" key="1">
    <source>
        <dbReference type="SAM" id="MobiDB-lite"/>
    </source>
</evidence>
<sequence length="1098" mass="123300">MSECTFSSTEDIIKCADSWNLAKDVGLLHHLEKFSEELIGNASKTKEKLSSLLDELNNTHVKFNVIQNRFQSLHNTQFIESRVYEDDETLQPQEGVKKDDSQNLTENDKLKTMKNVILKGVEVIDKYFDKVEVPGSDSEDEIDFPRFSFSLRAKDPYSDRPLPYVIGTEEWHKYWHVGLLEETSSESECEMVSNKESCSDSEDTLPVYRPQVLGTSETSSEIEFNKSHIPLPTTTSDEIKKGSDVMTEDSDKNSFSSQTPIANSTFADQLAAKLGDIFDHNRNIEEPVVNTRPIQKVAAPYKYKNMFPEEPPPLDNGDDDDIFNSAKVKTNDLFDDLDDSNSLWSNNPVKIKPSDNKINENNNVEIQNKMVNENRKENINNNKKALDLFDDDDEDSDDIFNTNPVVNNKKPLLIGQKNITVPFFSGEPPNINAKKPVIGSSSSTKNDNLINNEKDTSPSNISTSESDPTKKDNNNLKETIDIFNDNANDLFDDDLFSNIETKKFTSNLFSTISDDASSIENSKSDLKENISSNSLINSSNSASPSLTNSNDAHFPPSIIESKREVAFEKSTTSKPSALSLFDDVNDDFDDLFSQDELKSNNIDGKISESTDQTSQNDKIIFNDIWPGEIKNDSEQLFSNEPFVDNISSHVDENITSNMEKEPDNNEFDEEQNSNIKDIPPSKNSLFSNSPPELDDDWDVTSDNNLFEDMFEKMPEIQPYKLGLFMSDEPPSLFPTLDNHHDENEQGKIADVDDTLFSEAAVKREIRENTPKTSNLKSSEEETVESVSSLSGTNPQKLPGKLKHSLNINVNALLPSGAQKKKSETLINVIESTAANTPKLIESEQKLKQEEGREEQEHASPQRSSISFDDEVDANIKTLDSVTKNRVRAPVQRRPSTRKGRQQYLLNTDSNYTISLPEGNDTKTSSDSLQRKTESVTTRPKKGTLEEISTSKTERLFGSSESESDSELFSTSKLKINEKQKTESALDDGSDFFKIKNETEFTTDSDDIFKVSDSISIKSRTEKKAESRKDLFGEDSDDDDDLFATWKPKRNDGADKSTEKNQSGAKARVANRISKNSIKKLDNEARPVLDDPLNLLGGN</sequence>
<dbReference type="InterPro" id="IPR029341">
    <property type="entry name" value="FAM21/CAPZIP"/>
</dbReference>
<dbReference type="KEGG" id="apln:108734542"/>
<dbReference type="STRING" id="224129.A0A1W4WCE5"/>
<feature type="region of interest" description="Disordered" evidence="1">
    <location>
        <begin position="656"/>
        <end position="697"/>
    </location>
</feature>
<feature type="compositionally biased region" description="Basic and acidic residues" evidence="1">
    <location>
        <begin position="845"/>
        <end position="859"/>
    </location>
</feature>
<dbReference type="InParanoid" id="A0A1W4WCE5"/>
<dbReference type="RefSeq" id="XP_018321649.1">
    <property type="nucleotide sequence ID" value="XM_018466147.2"/>
</dbReference>
<accession>A0A1W4WCE5</accession>
<keyword evidence="3" id="KW-1185">Reference proteome</keyword>
<feature type="compositionally biased region" description="Low complexity" evidence="1">
    <location>
        <begin position="533"/>
        <end position="550"/>
    </location>
</feature>
<feature type="compositionally biased region" description="Polar residues" evidence="1">
    <location>
        <begin position="439"/>
        <end position="466"/>
    </location>
</feature>
<dbReference type="Proteomes" id="UP000192223">
    <property type="component" value="Unplaced"/>
</dbReference>
<evidence type="ECO:0000313" key="3">
    <source>
        <dbReference type="Proteomes" id="UP000192223"/>
    </source>
</evidence>
<gene>
    <name evidence="4" type="primary">LOC108734542</name>
</gene>
<evidence type="ECO:0000313" key="4">
    <source>
        <dbReference type="RefSeq" id="XP_018321649.1"/>
    </source>
</evidence>
<feature type="compositionally biased region" description="Basic and acidic residues" evidence="1">
    <location>
        <begin position="1048"/>
        <end position="1058"/>
    </location>
</feature>
<protein>
    <submittedName>
        <fullName evidence="4">WASH complex subunit 2 isoform X1</fullName>
    </submittedName>
</protein>